<keyword evidence="3" id="KW-1185">Reference proteome</keyword>
<reference evidence="3" key="1">
    <citation type="submission" date="2016-10" db="EMBL/GenBank/DDBJ databases">
        <authorList>
            <person name="Varghese N."/>
            <person name="Submissions S."/>
        </authorList>
    </citation>
    <scope>NUCLEOTIDE SEQUENCE [LARGE SCALE GENOMIC DNA]</scope>
    <source>
        <strain evidence="3">XBD1002</strain>
    </source>
</reference>
<dbReference type="PROSITE" id="PS51257">
    <property type="entry name" value="PROKAR_LIPOPROTEIN"/>
    <property type="match status" value="1"/>
</dbReference>
<sequence length="241" mass="26712">MKKLRFLFLALTLIFVSCATTTQIINPDNVAPEDLSVLKTSDTSININAIDGKELPVNTHSVSVAPGEHEITLSYHNVGGTNSIVALMNLSATLLNQPKTQKVIILPGKKYNIRYSINIASNEVNYSLIPEPSSAADYLINSTKTSLTEVKRPEGYKASIDVYDELPTDKNFEILGYVKSTLNTHGARVKKVSVEEMVYILEEAMKENNVEFDAIGYKTMTTGSFPMWHMTIEALALKYTE</sequence>
<evidence type="ECO:0000313" key="3">
    <source>
        <dbReference type="Proteomes" id="UP000182737"/>
    </source>
</evidence>
<feature type="signal peptide" evidence="1">
    <location>
        <begin position="1"/>
        <end position="19"/>
    </location>
</feature>
<dbReference type="OrthoDB" id="9821074at2"/>
<evidence type="ECO:0000313" key="2">
    <source>
        <dbReference type="EMBL" id="SFI44063.1"/>
    </source>
</evidence>
<gene>
    <name evidence="2" type="ORF">SAMN04487775_101391</name>
</gene>
<dbReference type="Proteomes" id="UP000182737">
    <property type="component" value="Unassembled WGS sequence"/>
</dbReference>
<feature type="chain" id="PRO_5010213262" description="Lipoprotein" evidence="1">
    <location>
        <begin position="20"/>
        <end position="241"/>
    </location>
</feature>
<proteinExistence type="predicted"/>
<dbReference type="EMBL" id="FORI01000001">
    <property type="protein sequence ID" value="SFI44063.1"/>
    <property type="molecule type" value="Genomic_DNA"/>
</dbReference>
<organism evidence="2 3">
    <name type="scientific">Treponema bryantii</name>
    <dbReference type="NCBI Taxonomy" id="163"/>
    <lineage>
        <taxon>Bacteria</taxon>
        <taxon>Pseudomonadati</taxon>
        <taxon>Spirochaetota</taxon>
        <taxon>Spirochaetia</taxon>
        <taxon>Spirochaetales</taxon>
        <taxon>Treponemataceae</taxon>
        <taxon>Treponema</taxon>
    </lineage>
</organism>
<keyword evidence="1" id="KW-0732">Signal</keyword>
<dbReference type="AlphaFoldDB" id="A0A1I3I8I4"/>
<protein>
    <recommendedName>
        <fullName evidence="4">Lipoprotein</fullName>
    </recommendedName>
</protein>
<evidence type="ECO:0000256" key="1">
    <source>
        <dbReference type="SAM" id="SignalP"/>
    </source>
</evidence>
<dbReference type="RefSeq" id="WP_074929972.1">
    <property type="nucleotide sequence ID" value="NZ_FORI01000001.1"/>
</dbReference>
<accession>A0A1I3I8I4</accession>
<name>A0A1I3I8I4_9SPIR</name>
<evidence type="ECO:0008006" key="4">
    <source>
        <dbReference type="Google" id="ProtNLM"/>
    </source>
</evidence>